<proteinExistence type="inferred from homology"/>
<dbReference type="Pfam" id="PF01168">
    <property type="entry name" value="Ala_racemase_N"/>
    <property type="match status" value="1"/>
</dbReference>
<protein>
    <recommendedName>
        <fullName evidence="2">Pyridoxal phosphate homeostasis protein</fullName>
        <shortName evidence="2">PLP homeostasis protein</shortName>
    </recommendedName>
</protein>
<organism evidence="6 7">
    <name type="scientific">Microlunatus parietis</name>
    <dbReference type="NCBI Taxonomy" id="682979"/>
    <lineage>
        <taxon>Bacteria</taxon>
        <taxon>Bacillati</taxon>
        <taxon>Actinomycetota</taxon>
        <taxon>Actinomycetes</taxon>
        <taxon>Propionibacteriales</taxon>
        <taxon>Propionibacteriaceae</taxon>
        <taxon>Microlunatus</taxon>
    </lineage>
</organism>
<dbReference type="InterPro" id="IPR011078">
    <property type="entry name" value="PyrdxlP_homeostasis"/>
</dbReference>
<dbReference type="Proteomes" id="UP000569914">
    <property type="component" value="Unassembled WGS sequence"/>
</dbReference>
<dbReference type="FunFam" id="3.20.20.10:FF:000018">
    <property type="entry name" value="Pyridoxal phosphate homeostasis protein"/>
    <property type="match status" value="1"/>
</dbReference>
<evidence type="ECO:0000313" key="7">
    <source>
        <dbReference type="Proteomes" id="UP000569914"/>
    </source>
</evidence>
<feature type="modified residue" description="N6-(pyridoxal phosphate)lysine" evidence="2 3">
    <location>
        <position position="36"/>
    </location>
</feature>
<dbReference type="PANTHER" id="PTHR10146:SF14">
    <property type="entry name" value="PYRIDOXAL PHOSPHATE HOMEOSTASIS PROTEIN"/>
    <property type="match status" value="1"/>
</dbReference>
<accession>A0A7Y9LAV0</accession>
<dbReference type="EMBL" id="JACCBU010000001">
    <property type="protein sequence ID" value="NYE69975.1"/>
    <property type="molecule type" value="Genomic_DNA"/>
</dbReference>
<dbReference type="RefSeq" id="WP_179749108.1">
    <property type="nucleotide sequence ID" value="NZ_JACCBU010000001.1"/>
</dbReference>
<sequence length="241" mass="26448">MATIVENLAAVRRKIERACAAAGRDPAEVRLLPVSKTHPPELIMEAYRAGERLFGENRPQELAAKAEQLRDVGNLEFAAIGHLQTNKAKLITDWAAEFHALDSIKVAEVLDRRLQQAGRGLDVFIQVNSSGEDQKFGLPPEEVAGFAERLRDYASLRVRGLMTLAIFSDDQVRVGRCFAVMRDLQTRLRDIGTAAGSYDELSMGMSGDFELAIGYGATTVRVGQSIFGARLDPNAYWNPAG</sequence>
<keyword evidence="1 2" id="KW-0663">Pyridoxal phosphate</keyword>
<comment type="function">
    <text evidence="2">Pyridoxal 5'-phosphate (PLP)-binding protein, which is involved in PLP homeostasis.</text>
</comment>
<dbReference type="SUPFAM" id="SSF51419">
    <property type="entry name" value="PLP-binding barrel"/>
    <property type="match status" value="1"/>
</dbReference>
<evidence type="ECO:0000256" key="1">
    <source>
        <dbReference type="ARBA" id="ARBA00022898"/>
    </source>
</evidence>
<dbReference type="AlphaFoldDB" id="A0A7Y9LAV0"/>
<dbReference type="NCBIfam" id="TIGR00044">
    <property type="entry name" value="YggS family pyridoxal phosphate-dependent enzyme"/>
    <property type="match status" value="1"/>
</dbReference>
<dbReference type="InterPro" id="IPR001608">
    <property type="entry name" value="Ala_racemase_N"/>
</dbReference>
<comment type="caution">
    <text evidence="6">The sequence shown here is derived from an EMBL/GenBank/DDBJ whole genome shotgun (WGS) entry which is preliminary data.</text>
</comment>
<evidence type="ECO:0000256" key="4">
    <source>
        <dbReference type="RuleBase" id="RU004514"/>
    </source>
</evidence>
<evidence type="ECO:0000259" key="5">
    <source>
        <dbReference type="Pfam" id="PF01168"/>
    </source>
</evidence>
<evidence type="ECO:0000313" key="6">
    <source>
        <dbReference type="EMBL" id="NYE69975.1"/>
    </source>
</evidence>
<dbReference type="InterPro" id="IPR029066">
    <property type="entry name" value="PLP-binding_barrel"/>
</dbReference>
<evidence type="ECO:0000256" key="3">
    <source>
        <dbReference type="PIRSR" id="PIRSR004848-1"/>
    </source>
</evidence>
<dbReference type="PANTHER" id="PTHR10146">
    <property type="entry name" value="PROLINE SYNTHETASE CO-TRANSCRIBED BACTERIAL HOMOLOG PROTEIN"/>
    <property type="match status" value="1"/>
</dbReference>
<reference evidence="6 7" key="1">
    <citation type="submission" date="2020-07" db="EMBL/GenBank/DDBJ databases">
        <title>Sequencing the genomes of 1000 actinobacteria strains.</title>
        <authorList>
            <person name="Klenk H.-P."/>
        </authorList>
    </citation>
    <scope>NUCLEOTIDE SEQUENCE [LARGE SCALE GENOMIC DNA]</scope>
    <source>
        <strain evidence="6 7">DSM 22083</strain>
    </source>
</reference>
<dbReference type="Gene3D" id="3.20.20.10">
    <property type="entry name" value="Alanine racemase"/>
    <property type="match status" value="1"/>
</dbReference>
<keyword evidence="7" id="KW-1185">Reference proteome</keyword>
<name>A0A7Y9LAV0_9ACTN</name>
<evidence type="ECO:0000256" key="2">
    <source>
        <dbReference type="HAMAP-Rule" id="MF_02087"/>
    </source>
</evidence>
<gene>
    <name evidence="6" type="ORF">BKA15_001304</name>
</gene>
<feature type="domain" description="Alanine racemase N-terminal" evidence="5">
    <location>
        <begin position="7"/>
        <end position="230"/>
    </location>
</feature>
<comment type="cofactor">
    <cofactor evidence="3">
        <name>pyridoxal 5'-phosphate</name>
        <dbReference type="ChEBI" id="CHEBI:597326"/>
    </cofactor>
</comment>
<dbReference type="PIRSF" id="PIRSF004848">
    <property type="entry name" value="YBL036c_PLPDEIII"/>
    <property type="match status" value="1"/>
</dbReference>
<dbReference type="GO" id="GO:0030170">
    <property type="term" value="F:pyridoxal phosphate binding"/>
    <property type="evidence" value="ECO:0007669"/>
    <property type="project" value="UniProtKB-UniRule"/>
</dbReference>
<dbReference type="HAMAP" id="MF_02087">
    <property type="entry name" value="PLP_homeostasis"/>
    <property type="match status" value="1"/>
</dbReference>
<comment type="similarity">
    <text evidence="2 4">Belongs to the pyridoxal phosphate-binding protein YggS/PROSC family.</text>
</comment>
<dbReference type="CDD" id="cd00635">
    <property type="entry name" value="PLPDE_III_YBL036c_like"/>
    <property type="match status" value="1"/>
</dbReference>